<proteinExistence type="predicted"/>
<feature type="signal peptide" evidence="1">
    <location>
        <begin position="1"/>
        <end position="21"/>
    </location>
</feature>
<evidence type="ECO:0000256" key="1">
    <source>
        <dbReference type="SAM" id="SignalP"/>
    </source>
</evidence>
<keyword evidence="1" id="KW-0732">Signal</keyword>
<name>A0A0J8U072_9MYCO</name>
<evidence type="ECO:0000313" key="3">
    <source>
        <dbReference type="Proteomes" id="UP000037594"/>
    </source>
</evidence>
<evidence type="ECO:0000313" key="2">
    <source>
        <dbReference type="EMBL" id="KMV15053.1"/>
    </source>
</evidence>
<dbReference type="EMBL" id="LFOD01000036">
    <property type="protein sequence ID" value="KMV15053.1"/>
    <property type="molecule type" value="Genomic_DNA"/>
</dbReference>
<comment type="caution">
    <text evidence="2">The sequence shown here is derived from an EMBL/GenBank/DDBJ whole genome shotgun (WGS) entry which is preliminary data.</text>
</comment>
<protein>
    <recommendedName>
        <fullName evidence="4">PE family protein</fullName>
    </recommendedName>
</protein>
<dbReference type="Proteomes" id="UP000037594">
    <property type="component" value="Unassembled WGS sequence"/>
</dbReference>
<dbReference type="AlphaFoldDB" id="A0A0J8U072"/>
<gene>
    <name evidence="2" type="ORF">ACT17_27170</name>
</gene>
<reference evidence="2 3" key="1">
    <citation type="submission" date="2015-06" db="EMBL/GenBank/DDBJ databases">
        <title>Genome sequence of Mycobacterium conceptionense strain MLE.</title>
        <authorList>
            <person name="Greninger A.L."/>
            <person name="Cunningham G."/>
            <person name="Chiu C.Y."/>
            <person name="Miller S."/>
        </authorList>
    </citation>
    <scope>NUCLEOTIDE SEQUENCE [LARGE SCALE GENOMIC DNA]</scope>
    <source>
        <strain evidence="2 3">MLE</strain>
    </source>
</reference>
<accession>A0A0J8U072</accession>
<sequence>MAVTPAVVAAATAGPAGMAVAAGIRSRAAGVTAASTASAAAGTASAAGAADSGVSVIPA</sequence>
<organism evidence="2 3">
    <name type="scientific">Mycolicibacterium conceptionense</name>
    <dbReference type="NCBI Taxonomy" id="451644"/>
    <lineage>
        <taxon>Bacteria</taxon>
        <taxon>Bacillati</taxon>
        <taxon>Actinomycetota</taxon>
        <taxon>Actinomycetes</taxon>
        <taxon>Mycobacteriales</taxon>
        <taxon>Mycobacteriaceae</taxon>
        <taxon>Mycolicibacterium</taxon>
    </lineage>
</organism>
<feature type="chain" id="PRO_5038446184" description="PE family protein" evidence="1">
    <location>
        <begin position="22"/>
        <end position="59"/>
    </location>
</feature>
<evidence type="ECO:0008006" key="4">
    <source>
        <dbReference type="Google" id="ProtNLM"/>
    </source>
</evidence>